<accession>A0A401SSJ2</accession>
<proteinExistence type="predicted"/>
<evidence type="ECO:0000313" key="1">
    <source>
        <dbReference type="EMBL" id="GCC33365.1"/>
    </source>
</evidence>
<dbReference type="OrthoDB" id="10059413at2759"/>
<dbReference type="Gene3D" id="3.30.250.20">
    <property type="entry name" value="L1 transposable element, C-terminal domain"/>
    <property type="match status" value="1"/>
</dbReference>
<organism evidence="1 2">
    <name type="scientific">Chiloscyllium punctatum</name>
    <name type="common">Brownbanded bambooshark</name>
    <name type="synonym">Hemiscyllium punctatum</name>
    <dbReference type="NCBI Taxonomy" id="137246"/>
    <lineage>
        <taxon>Eukaryota</taxon>
        <taxon>Metazoa</taxon>
        <taxon>Chordata</taxon>
        <taxon>Craniata</taxon>
        <taxon>Vertebrata</taxon>
        <taxon>Chondrichthyes</taxon>
        <taxon>Elasmobranchii</taxon>
        <taxon>Galeomorphii</taxon>
        <taxon>Galeoidea</taxon>
        <taxon>Orectolobiformes</taxon>
        <taxon>Hemiscylliidae</taxon>
        <taxon>Chiloscyllium</taxon>
    </lineage>
</organism>
<dbReference type="InterPro" id="IPR042566">
    <property type="entry name" value="L1_C"/>
</dbReference>
<protein>
    <submittedName>
        <fullName evidence="1">Uncharacterized protein</fullName>
    </submittedName>
</protein>
<dbReference type="Proteomes" id="UP000287033">
    <property type="component" value="Unassembled WGS sequence"/>
</dbReference>
<evidence type="ECO:0000313" key="2">
    <source>
        <dbReference type="Proteomes" id="UP000287033"/>
    </source>
</evidence>
<dbReference type="AlphaFoldDB" id="A0A401SSJ2"/>
<keyword evidence="2" id="KW-1185">Reference proteome</keyword>
<reference evidence="1 2" key="1">
    <citation type="journal article" date="2018" name="Nat. Ecol. Evol.">
        <title>Shark genomes provide insights into elasmobranch evolution and the origin of vertebrates.</title>
        <authorList>
            <person name="Hara Y"/>
            <person name="Yamaguchi K"/>
            <person name="Onimaru K"/>
            <person name="Kadota M"/>
            <person name="Koyanagi M"/>
            <person name="Keeley SD"/>
            <person name="Tatsumi K"/>
            <person name="Tanaka K"/>
            <person name="Motone F"/>
            <person name="Kageyama Y"/>
            <person name="Nozu R"/>
            <person name="Adachi N"/>
            <person name="Nishimura O"/>
            <person name="Nakagawa R"/>
            <person name="Tanegashima C"/>
            <person name="Kiyatake I"/>
            <person name="Matsumoto R"/>
            <person name="Murakumo K"/>
            <person name="Nishida K"/>
            <person name="Terakita A"/>
            <person name="Kuratani S"/>
            <person name="Sato K"/>
            <person name="Hyodo S Kuraku.S."/>
        </authorList>
    </citation>
    <scope>NUCLEOTIDE SEQUENCE [LARGE SCALE GENOMIC DNA]</scope>
</reference>
<name>A0A401SSJ2_CHIPU</name>
<sequence length="87" mass="10061">MLLEASRVLGKDPQAMVHKASRIMLFQEFSPAVIHKRMAFEEVKKGLRDLNIQYPMRYQAMLRFSHGGSLYNFGSPEKAKEFLDSLK</sequence>
<gene>
    <name evidence="1" type="ORF">chiPu_0011834</name>
</gene>
<comment type="caution">
    <text evidence="1">The sequence shown here is derived from an EMBL/GenBank/DDBJ whole genome shotgun (WGS) entry which is preliminary data.</text>
</comment>
<dbReference type="STRING" id="137246.A0A401SSJ2"/>
<dbReference type="EMBL" id="BEZZ01000510">
    <property type="protein sequence ID" value="GCC33365.1"/>
    <property type="molecule type" value="Genomic_DNA"/>
</dbReference>